<evidence type="ECO:0000256" key="1">
    <source>
        <dbReference type="ARBA" id="ARBA00023015"/>
    </source>
</evidence>
<dbReference type="AlphaFoldDB" id="A0A3L9M4A5"/>
<organism evidence="6 7">
    <name type="scientific">Faecalibacter macacae</name>
    <dbReference type="NCBI Taxonomy" id="1859289"/>
    <lineage>
        <taxon>Bacteria</taxon>
        <taxon>Pseudomonadati</taxon>
        <taxon>Bacteroidota</taxon>
        <taxon>Flavobacteriia</taxon>
        <taxon>Flavobacteriales</taxon>
        <taxon>Weeksellaceae</taxon>
        <taxon>Faecalibacter</taxon>
    </lineage>
</organism>
<evidence type="ECO:0000256" key="3">
    <source>
        <dbReference type="ARBA" id="ARBA00023163"/>
    </source>
</evidence>
<proteinExistence type="predicted"/>
<dbReference type="InterPro" id="IPR018060">
    <property type="entry name" value="HTH_AraC"/>
</dbReference>
<dbReference type="GO" id="GO:0043565">
    <property type="term" value="F:sequence-specific DNA binding"/>
    <property type="evidence" value="ECO:0007669"/>
    <property type="project" value="InterPro"/>
</dbReference>
<evidence type="ECO:0000313" key="7">
    <source>
        <dbReference type="Proteomes" id="UP000275348"/>
    </source>
</evidence>
<keyword evidence="4" id="KW-0812">Transmembrane</keyword>
<dbReference type="PANTHER" id="PTHR43280:SF2">
    <property type="entry name" value="HTH-TYPE TRANSCRIPTIONAL REGULATOR EXSA"/>
    <property type="match status" value="1"/>
</dbReference>
<dbReference type="InterPro" id="IPR009057">
    <property type="entry name" value="Homeodomain-like_sf"/>
</dbReference>
<keyword evidence="2" id="KW-0238">DNA-binding</keyword>
<keyword evidence="4" id="KW-1133">Transmembrane helix</keyword>
<feature type="transmembrane region" description="Helical" evidence="4">
    <location>
        <begin position="333"/>
        <end position="356"/>
    </location>
</feature>
<comment type="caution">
    <text evidence="6">The sequence shown here is derived from an EMBL/GenBank/DDBJ whole genome shotgun (WGS) entry which is preliminary data.</text>
</comment>
<dbReference type="EMBL" id="RDOJ01000016">
    <property type="protein sequence ID" value="RLZ07758.1"/>
    <property type="molecule type" value="Genomic_DNA"/>
</dbReference>
<keyword evidence="4" id="KW-0472">Membrane</keyword>
<dbReference type="RefSeq" id="WP_121935231.1">
    <property type="nucleotide sequence ID" value="NZ_RDOJ01000016.1"/>
</dbReference>
<name>A0A3L9M4A5_9FLAO</name>
<dbReference type="InterPro" id="IPR019734">
    <property type="entry name" value="TPR_rpt"/>
</dbReference>
<keyword evidence="1" id="KW-0805">Transcription regulation</keyword>
<evidence type="ECO:0000256" key="2">
    <source>
        <dbReference type="ARBA" id="ARBA00023125"/>
    </source>
</evidence>
<dbReference type="Proteomes" id="UP000275348">
    <property type="component" value="Unassembled WGS sequence"/>
</dbReference>
<dbReference type="GO" id="GO:0003700">
    <property type="term" value="F:DNA-binding transcription factor activity"/>
    <property type="evidence" value="ECO:0007669"/>
    <property type="project" value="InterPro"/>
</dbReference>
<accession>A0A3L9M4A5</accession>
<dbReference type="SUPFAM" id="SSF48452">
    <property type="entry name" value="TPR-like"/>
    <property type="match status" value="1"/>
</dbReference>
<keyword evidence="7" id="KW-1185">Reference proteome</keyword>
<dbReference type="PROSITE" id="PS01124">
    <property type="entry name" value="HTH_ARAC_FAMILY_2"/>
    <property type="match status" value="1"/>
</dbReference>
<dbReference type="PANTHER" id="PTHR43280">
    <property type="entry name" value="ARAC-FAMILY TRANSCRIPTIONAL REGULATOR"/>
    <property type="match status" value="1"/>
</dbReference>
<dbReference type="SUPFAM" id="SSF46689">
    <property type="entry name" value="Homeodomain-like"/>
    <property type="match status" value="1"/>
</dbReference>
<dbReference type="OrthoDB" id="5295174at2"/>
<gene>
    <name evidence="6" type="ORF">EAH69_10850</name>
</gene>
<sequence>MNRVFQIYIILLFTHFSNYSKAQVNIEMEQYFTNLMKNGSISEKEKLAKGDSILKIAKDDYSKVVGHFIKANSYLYTNDYDQGFTNIMLADSIIDRNDFPKEKIRSYNMQNAVYIFLKLYSKYEDNLTKIEELLAKEPKDNFYYRATASNLVSKAFLHKWLDQLDEAEKTLKEAISFYEKNKMLNEDGYIKALNDLSVVYSHQNRYDLAIKTLEKLKVQNDKYLKNTYHTLNYYNNVATVYRLKGDYEKAKEFYEIGLAKAKEYNISYYELGFKDNLVLVYDLLNDKVKKDTIQKEFLKDSQEITANAMVANQKVFKAAEEENMKIVEQKQSYIGLIVGIGVVLVLTLLSIIVYQVNKRKKQKEKFLEIIKLYENNSNEDNIVKESTLVEISEQKEKEILILLKEFEMNNLFLDKNMTVSSMATLLNTNTKYLGQILKKHRDSNFNDYINKVRIKYIVNRILKEPELAKYKIGHIAELAGFSSHSRFTIIFKKEVEISPSQFLKEVSK</sequence>
<dbReference type="Pfam" id="PF13181">
    <property type="entry name" value="TPR_8"/>
    <property type="match status" value="1"/>
</dbReference>
<dbReference type="InterPro" id="IPR011990">
    <property type="entry name" value="TPR-like_helical_dom_sf"/>
</dbReference>
<evidence type="ECO:0000259" key="5">
    <source>
        <dbReference type="PROSITE" id="PS01124"/>
    </source>
</evidence>
<feature type="domain" description="HTH araC/xylS-type" evidence="5">
    <location>
        <begin position="396"/>
        <end position="505"/>
    </location>
</feature>
<protein>
    <submittedName>
        <fullName evidence="6">Helix-turn-helix domain-containing protein</fullName>
    </submittedName>
</protein>
<dbReference type="SMART" id="SM00028">
    <property type="entry name" value="TPR"/>
    <property type="match status" value="3"/>
</dbReference>
<reference evidence="6 7" key="1">
    <citation type="submission" date="2018-10" db="EMBL/GenBank/DDBJ databases">
        <authorList>
            <person name="Chen X."/>
        </authorList>
    </citation>
    <scope>NUCLEOTIDE SEQUENCE [LARGE SCALE GENOMIC DNA]</scope>
    <source>
        <strain evidence="6 7">YIM 102668</strain>
    </source>
</reference>
<dbReference type="Pfam" id="PF13424">
    <property type="entry name" value="TPR_12"/>
    <property type="match status" value="1"/>
</dbReference>
<evidence type="ECO:0000256" key="4">
    <source>
        <dbReference type="SAM" id="Phobius"/>
    </source>
</evidence>
<dbReference type="Gene3D" id="1.25.40.10">
    <property type="entry name" value="Tetratricopeptide repeat domain"/>
    <property type="match status" value="1"/>
</dbReference>
<dbReference type="SMART" id="SM00342">
    <property type="entry name" value="HTH_ARAC"/>
    <property type="match status" value="1"/>
</dbReference>
<dbReference type="Gene3D" id="1.10.10.60">
    <property type="entry name" value="Homeodomain-like"/>
    <property type="match status" value="2"/>
</dbReference>
<dbReference type="Pfam" id="PF12833">
    <property type="entry name" value="HTH_18"/>
    <property type="match status" value="1"/>
</dbReference>
<keyword evidence="3" id="KW-0804">Transcription</keyword>
<evidence type="ECO:0000313" key="6">
    <source>
        <dbReference type="EMBL" id="RLZ07758.1"/>
    </source>
</evidence>